<dbReference type="Proteomes" id="UP000325286">
    <property type="component" value="Chromosome"/>
</dbReference>
<evidence type="ECO:0000313" key="2">
    <source>
        <dbReference type="Proteomes" id="UP000325286"/>
    </source>
</evidence>
<organism evidence="1 2">
    <name type="scientific">Roseimaritima ulvae</name>
    <dbReference type="NCBI Taxonomy" id="980254"/>
    <lineage>
        <taxon>Bacteria</taxon>
        <taxon>Pseudomonadati</taxon>
        <taxon>Planctomycetota</taxon>
        <taxon>Planctomycetia</taxon>
        <taxon>Pirellulales</taxon>
        <taxon>Pirellulaceae</taxon>
        <taxon>Roseimaritima</taxon>
    </lineage>
</organism>
<dbReference type="EMBL" id="CP042914">
    <property type="protein sequence ID" value="QEG41140.1"/>
    <property type="molecule type" value="Genomic_DNA"/>
</dbReference>
<reference evidence="1 2" key="1">
    <citation type="submission" date="2019-08" db="EMBL/GenBank/DDBJ databases">
        <title>Deep-cultivation of Planctomycetes and their phenomic and genomic characterization uncovers novel biology.</title>
        <authorList>
            <person name="Wiegand S."/>
            <person name="Jogler M."/>
            <person name="Boedeker C."/>
            <person name="Pinto D."/>
            <person name="Vollmers J."/>
            <person name="Rivas-Marin E."/>
            <person name="Kohn T."/>
            <person name="Peeters S.H."/>
            <person name="Heuer A."/>
            <person name="Rast P."/>
            <person name="Oberbeckmann S."/>
            <person name="Bunk B."/>
            <person name="Jeske O."/>
            <person name="Meyerdierks A."/>
            <person name="Storesund J.E."/>
            <person name="Kallscheuer N."/>
            <person name="Luecker S."/>
            <person name="Lage O.M."/>
            <person name="Pohl T."/>
            <person name="Merkel B.J."/>
            <person name="Hornburger P."/>
            <person name="Mueller R.-W."/>
            <person name="Bruemmer F."/>
            <person name="Labrenz M."/>
            <person name="Spormann A.M."/>
            <person name="Op den Camp H."/>
            <person name="Overmann J."/>
            <person name="Amann R."/>
            <person name="Jetten M.S.M."/>
            <person name="Mascher T."/>
            <person name="Medema M.H."/>
            <person name="Devos D.P."/>
            <person name="Kaster A.-K."/>
            <person name="Ovreas L."/>
            <person name="Rohde M."/>
            <person name="Galperin M.Y."/>
            <person name="Jogler C."/>
        </authorList>
    </citation>
    <scope>NUCLEOTIDE SEQUENCE [LARGE SCALE GENOMIC DNA]</scope>
    <source>
        <strain evidence="1 2">UC8</strain>
    </source>
</reference>
<keyword evidence="2" id="KW-1185">Reference proteome</keyword>
<dbReference type="KEGG" id="rul:UC8_31590"/>
<dbReference type="AlphaFoldDB" id="A0A5B9QTR1"/>
<protein>
    <submittedName>
        <fullName evidence="1">Uncharacterized protein</fullName>
    </submittedName>
</protein>
<gene>
    <name evidence="1" type="ORF">UC8_31590</name>
</gene>
<evidence type="ECO:0000313" key="1">
    <source>
        <dbReference type="EMBL" id="QEG41140.1"/>
    </source>
</evidence>
<sequence length="183" mass="21253">MLLSQASPQGAGAGLPRMFALIFDARSRKASIAPRGGQRLRLRSLSGPTMYLSFLRLLRLRLTRSRRRRRGRPRMFALIFDARSRKASITTRGGQRLRLRSLSGPTMYLSFLKLLRLRLTRSRRRRRGRPRMFALIFDARSRKASIATRGGQRLRLRSLSGPTMYLSFLRLLRLRVKRGQTRQ</sequence>
<accession>A0A5B9QTR1</accession>
<proteinExistence type="predicted"/>
<name>A0A5B9QTR1_9BACT</name>